<dbReference type="Proteomes" id="UP000441358">
    <property type="component" value="Unassembled WGS sequence"/>
</dbReference>
<reference evidence="1 3" key="1">
    <citation type="submission" date="2015-09" db="EMBL/GenBank/DDBJ databases">
        <authorList>
            <consortium name="Pathogen Informatics"/>
        </authorList>
    </citation>
    <scope>NUCLEOTIDE SEQUENCE [LARGE SCALE GENOMIC DNA]</scope>
    <source>
        <strain evidence="1 3">2789STDY5608872</strain>
    </source>
</reference>
<dbReference type="PANTHER" id="PTHR35810">
    <property type="entry name" value="CYTOPLASMIC PROTEIN-RELATED"/>
    <property type="match status" value="1"/>
</dbReference>
<dbReference type="EMBL" id="CYXP01000015">
    <property type="protein sequence ID" value="CUN33185.1"/>
    <property type="molecule type" value="Genomic_DNA"/>
</dbReference>
<dbReference type="AlphaFoldDB" id="A0A173W478"/>
<evidence type="ECO:0000313" key="4">
    <source>
        <dbReference type="Proteomes" id="UP000441358"/>
    </source>
</evidence>
<accession>A0A173W478</accession>
<evidence type="ECO:0000313" key="2">
    <source>
        <dbReference type="EMBL" id="MRZ49518.1"/>
    </source>
</evidence>
<organism evidence="1 3">
    <name type="scientific">Parabacteroides distasonis</name>
    <dbReference type="NCBI Taxonomy" id="823"/>
    <lineage>
        <taxon>Bacteria</taxon>
        <taxon>Pseudomonadati</taxon>
        <taxon>Bacteroidota</taxon>
        <taxon>Bacteroidia</taxon>
        <taxon>Bacteroidales</taxon>
        <taxon>Tannerellaceae</taxon>
        <taxon>Parabacteroides</taxon>
    </lineage>
</organism>
<dbReference type="EMBL" id="WKMC01000002">
    <property type="protein sequence ID" value="MRZ49518.1"/>
    <property type="molecule type" value="Genomic_DNA"/>
</dbReference>
<reference evidence="2 4" key="2">
    <citation type="journal article" date="2019" name="Nat. Med.">
        <title>A library of human gut bacterial isolates paired with longitudinal multiomics data enables mechanistic microbiome research.</title>
        <authorList>
            <person name="Poyet M."/>
            <person name="Groussin M."/>
            <person name="Gibbons S.M."/>
            <person name="Avila-Pacheco J."/>
            <person name="Jiang X."/>
            <person name="Kearney S.M."/>
            <person name="Perrotta A.R."/>
            <person name="Berdy B."/>
            <person name="Zhao S."/>
            <person name="Lieberman T.D."/>
            <person name="Swanson P.K."/>
            <person name="Smith M."/>
            <person name="Roesemann S."/>
            <person name="Alexander J.E."/>
            <person name="Rich S.A."/>
            <person name="Livny J."/>
            <person name="Vlamakis H."/>
            <person name="Clish C."/>
            <person name="Bullock K."/>
            <person name="Deik A."/>
            <person name="Scott J."/>
            <person name="Pierce K.A."/>
            <person name="Xavier R.J."/>
            <person name="Alm E.J."/>
        </authorList>
    </citation>
    <scope>NUCLEOTIDE SEQUENCE [LARGE SCALE GENOMIC DNA]</scope>
    <source>
        <strain evidence="2 4">BIOML-A32</strain>
    </source>
</reference>
<name>A0A173W478_PARDI</name>
<dbReference type="Proteomes" id="UP000095591">
    <property type="component" value="Unassembled WGS sequence"/>
</dbReference>
<protein>
    <submittedName>
        <fullName evidence="1">Virulence protein</fullName>
    </submittedName>
</protein>
<sequence length="129" mass="14846">MSMRRNSITVNESGNIIMPENVSNIWMSEPELVELLGVIAPTLRSAIRNIYNSGALKEYEVQKYVRQENGYHADVFSFPMIVALAFRIDSFGAEQVRNAIFKRLYLRKEKTNIFFSLGINGWDMSNYQA</sequence>
<evidence type="ECO:0000313" key="1">
    <source>
        <dbReference type="EMBL" id="CUN33185.1"/>
    </source>
</evidence>
<dbReference type="PANTHER" id="PTHR35810:SF1">
    <property type="entry name" value="CYTOPLASMIC PROTEIN"/>
    <property type="match status" value="1"/>
</dbReference>
<evidence type="ECO:0000313" key="3">
    <source>
        <dbReference type="Proteomes" id="UP000095591"/>
    </source>
</evidence>
<proteinExistence type="predicted"/>
<gene>
    <name evidence="1" type="ORF">ERS852429_04294</name>
    <name evidence="2" type="ORF">GKD66_04540</name>
</gene>
<dbReference type="RefSeq" id="WP_009016555.1">
    <property type="nucleotide sequence ID" value="NZ_CYXP01000015.1"/>
</dbReference>